<dbReference type="InterPro" id="IPR043502">
    <property type="entry name" value="DNA/RNA_pol_sf"/>
</dbReference>
<organism evidence="8 9">
    <name type="scientific">Necator americanus</name>
    <name type="common">Human hookworm</name>
    <dbReference type="NCBI Taxonomy" id="51031"/>
    <lineage>
        <taxon>Eukaryota</taxon>
        <taxon>Metazoa</taxon>
        <taxon>Ecdysozoa</taxon>
        <taxon>Nematoda</taxon>
        <taxon>Chromadorea</taxon>
        <taxon>Rhabditida</taxon>
        <taxon>Rhabditina</taxon>
        <taxon>Rhabditomorpha</taxon>
        <taxon>Strongyloidea</taxon>
        <taxon>Ancylostomatidae</taxon>
        <taxon>Bunostominae</taxon>
        <taxon>Necator</taxon>
    </lineage>
</organism>
<evidence type="ECO:0000256" key="4">
    <source>
        <dbReference type="ARBA" id="ARBA00022759"/>
    </source>
</evidence>
<dbReference type="InterPro" id="IPR050951">
    <property type="entry name" value="Retrovirus_Pol_polyprotein"/>
</dbReference>
<dbReference type="EMBL" id="JAVFWL010000002">
    <property type="protein sequence ID" value="KAK6735160.1"/>
    <property type="molecule type" value="Genomic_DNA"/>
</dbReference>
<keyword evidence="2" id="KW-0548">Nucleotidyltransferase</keyword>
<evidence type="ECO:0000256" key="6">
    <source>
        <dbReference type="ARBA" id="ARBA00022918"/>
    </source>
</evidence>
<keyword evidence="3" id="KW-0540">Nuclease</keyword>
<reference evidence="8 9" key="1">
    <citation type="submission" date="2023-08" db="EMBL/GenBank/DDBJ databases">
        <title>A Necator americanus chromosomal reference genome.</title>
        <authorList>
            <person name="Ilik V."/>
            <person name="Petrzelkova K.J."/>
            <person name="Pardy F."/>
            <person name="Fuh T."/>
            <person name="Niatou-Singa F.S."/>
            <person name="Gouil Q."/>
            <person name="Baker L."/>
            <person name="Ritchie M.E."/>
            <person name="Jex A.R."/>
            <person name="Gazzola D."/>
            <person name="Li H."/>
            <person name="Toshio Fujiwara R."/>
            <person name="Zhan B."/>
            <person name="Aroian R.V."/>
            <person name="Pafco B."/>
            <person name="Schwarz E.M."/>
        </authorList>
    </citation>
    <scope>NUCLEOTIDE SEQUENCE [LARGE SCALE GENOMIC DNA]</scope>
    <source>
        <strain evidence="8 9">Aroian</strain>
        <tissue evidence="8">Whole animal</tissue>
    </source>
</reference>
<evidence type="ECO:0000259" key="7">
    <source>
        <dbReference type="Pfam" id="PF17917"/>
    </source>
</evidence>
<dbReference type="Proteomes" id="UP001303046">
    <property type="component" value="Unassembled WGS sequence"/>
</dbReference>
<sequence>MLNGTEKAMCHASGSLTAAAKNCGQIEKEGLALIFAVRKLHRYIMRRFKLRMDHKPLLHIFGPKKMVPVFSANRLQRWKLILLGYDFDLEGDGV</sequence>
<comment type="caution">
    <text evidence="8">The sequence shown here is derived from an EMBL/GenBank/DDBJ whole genome shotgun (WGS) entry which is preliminary data.</text>
</comment>
<evidence type="ECO:0000256" key="3">
    <source>
        <dbReference type="ARBA" id="ARBA00022722"/>
    </source>
</evidence>
<keyword evidence="5" id="KW-0378">Hydrolase</keyword>
<dbReference type="SUPFAM" id="SSF56672">
    <property type="entry name" value="DNA/RNA polymerases"/>
    <property type="match status" value="1"/>
</dbReference>
<evidence type="ECO:0000313" key="8">
    <source>
        <dbReference type="EMBL" id="KAK6735160.1"/>
    </source>
</evidence>
<dbReference type="Pfam" id="PF17917">
    <property type="entry name" value="RT_RNaseH"/>
    <property type="match status" value="1"/>
</dbReference>
<keyword evidence="6" id="KW-0695">RNA-directed DNA polymerase</keyword>
<dbReference type="PANTHER" id="PTHR37984">
    <property type="entry name" value="PROTEIN CBG26694"/>
    <property type="match status" value="1"/>
</dbReference>
<accession>A0ABR1CAL7</accession>
<keyword evidence="1" id="KW-0808">Transferase</keyword>
<dbReference type="PANTHER" id="PTHR37984:SF5">
    <property type="entry name" value="PROTEIN NYNRIN-LIKE"/>
    <property type="match status" value="1"/>
</dbReference>
<protein>
    <recommendedName>
        <fullName evidence="7">Reverse transcriptase RNase H-like domain-containing protein</fullName>
    </recommendedName>
</protein>
<keyword evidence="9" id="KW-1185">Reference proteome</keyword>
<proteinExistence type="predicted"/>
<name>A0ABR1CAL7_NECAM</name>
<feature type="domain" description="Reverse transcriptase RNase H-like" evidence="7">
    <location>
        <begin position="3"/>
        <end position="85"/>
    </location>
</feature>
<evidence type="ECO:0000256" key="5">
    <source>
        <dbReference type="ARBA" id="ARBA00022801"/>
    </source>
</evidence>
<gene>
    <name evidence="8" type="primary">Necator_chrII.g6174</name>
    <name evidence="8" type="ORF">RB195_018381</name>
</gene>
<evidence type="ECO:0000313" key="9">
    <source>
        <dbReference type="Proteomes" id="UP001303046"/>
    </source>
</evidence>
<evidence type="ECO:0000256" key="1">
    <source>
        <dbReference type="ARBA" id="ARBA00022679"/>
    </source>
</evidence>
<dbReference type="InterPro" id="IPR041373">
    <property type="entry name" value="RT_RNaseH"/>
</dbReference>
<keyword evidence="4" id="KW-0255">Endonuclease</keyword>
<evidence type="ECO:0000256" key="2">
    <source>
        <dbReference type="ARBA" id="ARBA00022695"/>
    </source>
</evidence>